<feature type="transmembrane region" description="Helical" evidence="4">
    <location>
        <begin position="27"/>
        <end position="51"/>
    </location>
</feature>
<name>A0A9N9EQB4_9GLOM</name>
<evidence type="ECO:0000313" key="6">
    <source>
        <dbReference type="Proteomes" id="UP000789570"/>
    </source>
</evidence>
<dbReference type="EMBL" id="CAJVPQ010006525">
    <property type="protein sequence ID" value="CAG8685768.1"/>
    <property type="molecule type" value="Genomic_DNA"/>
</dbReference>
<feature type="non-terminal residue" evidence="5">
    <location>
        <position position="1"/>
    </location>
</feature>
<accession>A0A9N9EQB4</accession>
<feature type="transmembrane region" description="Helical" evidence="4">
    <location>
        <begin position="89"/>
        <end position="115"/>
    </location>
</feature>
<evidence type="ECO:0000256" key="4">
    <source>
        <dbReference type="SAM" id="Phobius"/>
    </source>
</evidence>
<proteinExistence type="predicted"/>
<keyword evidence="4" id="KW-1133">Transmembrane helix</keyword>
<dbReference type="PANTHER" id="PTHR12226:SF2">
    <property type="entry name" value="MANNOSE-P-DOLICHOL UTILIZATION DEFECT 1 PROTEIN"/>
    <property type="match status" value="1"/>
</dbReference>
<comment type="caution">
    <text evidence="5">The sequence shown here is derived from an EMBL/GenBank/DDBJ whole genome shotgun (WGS) entry which is preliminary data.</text>
</comment>
<keyword evidence="2" id="KW-0677">Repeat</keyword>
<feature type="region of interest" description="Disordered" evidence="3">
    <location>
        <begin position="193"/>
        <end position="220"/>
    </location>
</feature>
<sequence length="220" mass="23483">GQLVVLACRANVSIGVGLAYNFRQGNPFKICFFTGITIVAISYVLGTPAIIVTNYKNGSAGQLSSFAVFGFTACSLARIFTTLSEVDDFLILIGYVLASVLYVVLAIQMVMYWNVEKGRGGEPKKLLFQAQVQVQALWSVASEQIAMCRVVESIQPVIASTLAEGETTPIFIDDVCCCYNLHFRAIEVAHKSDPSAKGIGEPFTVTAASGGGSAPAPKEQ</sequence>
<keyword evidence="1" id="KW-0813">Transport</keyword>
<dbReference type="OrthoDB" id="271506at2759"/>
<reference evidence="5" key="1">
    <citation type="submission" date="2021-06" db="EMBL/GenBank/DDBJ databases">
        <authorList>
            <person name="Kallberg Y."/>
            <person name="Tangrot J."/>
            <person name="Rosling A."/>
        </authorList>
    </citation>
    <scope>NUCLEOTIDE SEQUENCE</scope>
    <source>
        <strain evidence="5">UK204</strain>
    </source>
</reference>
<evidence type="ECO:0000256" key="1">
    <source>
        <dbReference type="ARBA" id="ARBA00022448"/>
    </source>
</evidence>
<protein>
    <submittedName>
        <fullName evidence="5">17429_t:CDS:1</fullName>
    </submittedName>
</protein>
<dbReference type="AlphaFoldDB" id="A0A9N9EQB4"/>
<keyword evidence="4" id="KW-0472">Membrane</keyword>
<keyword evidence="6" id="KW-1185">Reference proteome</keyword>
<feature type="transmembrane region" description="Helical" evidence="4">
    <location>
        <begin position="63"/>
        <end position="83"/>
    </location>
</feature>
<organism evidence="5 6">
    <name type="scientific">Funneliformis caledonium</name>
    <dbReference type="NCBI Taxonomy" id="1117310"/>
    <lineage>
        <taxon>Eukaryota</taxon>
        <taxon>Fungi</taxon>
        <taxon>Fungi incertae sedis</taxon>
        <taxon>Mucoromycota</taxon>
        <taxon>Glomeromycotina</taxon>
        <taxon>Glomeromycetes</taxon>
        <taxon>Glomerales</taxon>
        <taxon>Glomeraceae</taxon>
        <taxon>Funneliformis</taxon>
    </lineage>
</organism>
<keyword evidence="4" id="KW-0812">Transmembrane</keyword>
<dbReference type="InterPro" id="IPR016817">
    <property type="entry name" value="MannP-dilichol_defect-1"/>
</dbReference>
<gene>
    <name evidence="5" type="ORF">FCALED_LOCUS12741</name>
</gene>
<dbReference type="PANTHER" id="PTHR12226">
    <property type="entry name" value="MANNOSE-P-DOLICHOL UTILIZATION DEFECT 1 LEC35 -RELATED"/>
    <property type="match status" value="1"/>
</dbReference>
<dbReference type="Proteomes" id="UP000789570">
    <property type="component" value="Unassembled WGS sequence"/>
</dbReference>
<evidence type="ECO:0000256" key="2">
    <source>
        <dbReference type="ARBA" id="ARBA00022737"/>
    </source>
</evidence>
<evidence type="ECO:0000313" key="5">
    <source>
        <dbReference type="EMBL" id="CAG8685768.1"/>
    </source>
</evidence>
<evidence type="ECO:0000256" key="3">
    <source>
        <dbReference type="SAM" id="MobiDB-lite"/>
    </source>
</evidence>